<reference evidence="2 3" key="1">
    <citation type="journal article" date="2014" name="PLoS ONE">
        <title>Global Analysis of Gene Expression Profiles in Physic Nut (Jatropha curcas L.) Seedlings Exposed to Salt Stress.</title>
        <authorList>
            <person name="Zhang L."/>
            <person name="Zhang C."/>
            <person name="Wu P."/>
            <person name="Chen Y."/>
            <person name="Li M."/>
            <person name="Jiang H."/>
            <person name="Wu G."/>
        </authorList>
    </citation>
    <scope>NUCLEOTIDE SEQUENCE [LARGE SCALE GENOMIC DNA]</scope>
    <source>
        <strain evidence="3">cv. GZQX0401</strain>
        <tissue evidence="2">Young leaves</tissue>
    </source>
</reference>
<evidence type="ECO:0000313" key="2">
    <source>
        <dbReference type="EMBL" id="KDP31750.1"/>
    </source>
</evidence>
<keyword evidence="3" id="KW-1185">Reference proteome</keyword>
<organism evidence="2 3">
    <name type="scientific">Jatropha curcas</name>
    <name type="common">Barbados nut</name>
    <dbReference type="NCBI Taxonomy" id="180498"/>
    <lineage>
        <taxon>Eukaryota</taxon>
        <taxon>Viridiplantae</taxon>
        <taxon>Streptophyta</taxon>
        <taxon>Embryophyta</taxon>
        <taxon>Tracheophyta</taxon>
        <taxon>Spermatophyta</taxon>
        <taxon>Magnoliopsida</taxon>
        <taxon>eudicotyledons</taxon>
        <taxon>Gunneridae</taxon>
        <taxon>Pentapetalae</taxon>
        <taxon>rosids</taxon>
        <taxon>fabids</taxon>
        <taxon>Malpighiales</taxon>
        <taxon>Euphorbiaceae</taxon>
        <taxon>Crotonoideae</taxon>
        <taxon>Jatropheae</taxon>
        <taxon>Jatropha</taxon>
    </lineage>
</organism>
<dbReference type="AlphaFoldDB" id="A0A067KHN2"/>
<dbReference type="Proteomes" id="UP000027138">
    <property type="component" value="Unassembled WGS sequence"/>
</dbReference>
<protein>
    <submittedName>
        <fullName evidence="2">Uncharacterized protein</fullName>
    </submittedName>
</protein>
<sequence length="151" mass="17128">MTSFEVNKCEYSNFEAQKACFPGLQTVRPDRRPFGKFTESMPIWYLKHPENCEDRRTGPGIFFGGRELPKKQSERKTSEWTAAAIHGGSCRPPRRRRQLPPFHGPDATFLLTQSVLTDALFSPTLLAELKSGAFKLKLRSGRRLTQAKMPG</sequence>
<feature type="compositionally biased region" description="Basic and acidic residues" evidence="1">
    <location>
        <begin position="67"/>
        <end position="78"/>
    </location>
</feature>
<name>A0A067KHN2_JATCU</name>
<dbReference type="EMBL" id="KK914595">
    <property type="protein sequence ID" value="KDP31750.1"/>
    <property type="molecule type" value="Genomic_DNA"/>
</dbReference>
<evidence type="ECO:0000313" key="3">
    <source>
        <dbReference type="Proteomes" id="UP000027138"/>
    </source>
</evidence>
<gene>
    <name evidence="2" type="ORF">JCGZ_14982</name>
</gene>
<evidence type="ECO:0000256" key="1">
    <source>
        <dbReference type="SAM" id="MobiDB-lite"/>
    </source>
</evidence>
<accession>A0A067KHN2</accession>
<proteinExistence type="predicted"/>
<feature type="region of interest" description="Disordered" evidence="1">
    <location>
        <begin position="63"/>
        <end position="102"/>
    </location>
</feature>